<evidence type="ECO:0000313" key="1">
    <source>
        <dbReference type="EMBL" id="PYE53894.1"/>
    </source>
</evidence>
<accession>A0A318S5C7</accession>
<dbReference type="Proteomes" id="UP000248326">
    <property type="component" value="Unassembled WGS sequence"/>
</dbReference>
<comment type="caution">
    <text evidence="1">The sequence shown here is derived from an EMBL/GenBank/DDBJ whole genome shotgun (WGS) entry which is preliminary data.</text>
</comment>
<keyword evidence="2" id="KW-1185">Reference proteome</keyword>
<evidence type="ECO:0000313" key="2">
    <source>
        <dbReference type="Proteomes" id="UP000248326"/>
    </source>
</evidence>
<organism evidence="1 2">
    <name type="scientific">Deinococcus yavapaiensis KR-236</name>
    <dbReference type="NCBI Taxonomy" id="694435"/>
    <lineage>
        <taxon>Bacteria</taxon>
        <taxon>Thermotogati</taxon>
        <taxon>Deinococcota</taxon>
        <taxon>Deinococci</taxon>
        <taxon>Deinococcales</taxon>
        <taxon>Deinococcaceae</taxon>
        <taxon>Deinococcus</taxon>
    </lineage>
</organism>
<proteinExistence type="predicted"/>
<dbReference type="AlphaFoldDB" id="A0A318S5C7"/>
<sequence>MVTEGIAEPQVLVHNRLNFRAKINVNTGLTAR</sequence>
<gene>
    <name evidence="1" type="ORF">DES52_107152</name>
</gene>
<protein>
    <submittedName>
        <fullName evidence="1">Uncharacterized protein</fullName>
    </submittedName>
</protein>
<dbReference type="EMBL" id="QJSX01000007">
    <property type="protein sequence ID" value="PYE53894.1"/>
    <property type="molecule type" value="Genomic_DNA"/>
</dbReference>
<reference evidence="1 2" key="1">
    <citation type="submission" date="2018-06" db="EMBL/GenBank/DDBJ databases">
        <title>Genomic Encyclopedia of Type Strains, Phase IV (KMG-IV): sequencing the most valuable type-strain genomes for metagenomic binning, comparative biology and taxonomic classification.</title>
        <authorList>
            <person name="Goeker M."/>
        </authorList>
    </citation>
    <scope>NUCLEOTIDE SEQUENCE [LARGE SCALE GENOMIC DNA]</scope>
    <source>
        <strain evidence="1 2">DSM 18048</strain>
    </source>
</reference>
<name>A0A318S5C7_9DEIO</name>